<name>A0A7W9CDB9_9MICO</name>
<dbReference type="EMBL" id="JACHMU010000001">
    <property type="protein sequence ID" value="MBB5743403.1"/>
    <property type="molecule type" value="Genomic_DNA"/>
</dbReference>
<evidence type="ECO:0000313" key="3">
    <source>
        <dbReference type="Proteomes" id="UP000517712"/>
    </source>
</evidence>
<evidence type="ECO:0000256" key="1">
    <source>
        <dbReference type="SAM" id="MobiDB-lite"/>
    </source>
</evidence>
<protein>
    <submittedName>
        <fullName evidence="2">Uncharacterized protein</fullName>
    </submittedName>
</protein>
<keyword evidence="3" id="KW-1185">Reference proteome</keyword>
<dbReference type="RefSeq" id="WP_184283272.1">
    <property type="nucleotide sequence ID" value="NZ_BAAAPG010000001.1"/>
</dbReference>
<proteinExistence type="predicted"/>
<reference evidence="2 3" key="1">
    <citation type="submission" date="2020-08" db="EMBL/GenBank/DDBJ databases">
        <title>Sequencing the genomes of 1000 actinobacteria strains.</title>
        <authorList>
            <person name="Klenk H.-P."/>
        </authorList>
    </citation>
    <scope>NUCLEOTIDE SEQUENCE [LARGE SCALE GENOMIC DNA]</scope>
    <source>
        <strain evidence="2 3">DSM 24823</strain>
    </source>
</reference>
<dbReference type="SUPFAM" id="SSF110296">
    <property type="entry name" value="Oligoxyloglucan reducing end-specific cellobiohydrolase"/>
    <property type="match status" value="1"/>
</dbReference>
<accession>A0A7W9CDB9</accession>
<dbReference type="Proteomes" id="UP000517712">
    <property type="component" value="Unassembled WGS sequence"/>
</dbReference>
<feature type="region of interest" description="Disordered" evidence="1">
    <location>
        <begin position="28"/>
        <end position="53"/>
    </location>
</feature>
<organism evidence="2 3">
    <name type="scientific">Microbacterium ginsengiterrae</name>
    <dbReference type="NCBI Taxonomy" id="546115"/>
    <lineage>
        <taxon>Bacteria</taxon>
        <taxon>Bacillati</taxon>
        <taxon>Actinomycetota</taxon>
        <taxon>Actinomycetes</taxon>
        <taxon>Micrococcales</taxon>
        <taxon>Microbacteriaceae</taxon>
        <taxon>Microbacterium</taxon>
    </lineage>
</organism>
<evidence type="ECO:0000313" key="2">
    <source>
        <dbReference type="EMBL" id="MBB5743403.1"/>
    </source>
</evidence>
<gene>
    <name evidence="2" type="ORF">HD600_001900</name>
</gene>
<dbReference type="AlphaFoldDB" id="A0A7W9CDB9"/>
<comment type="caution">
    <text evidence="2">The sequence shown here is derived from an EMBL/GenBank/DDBJ whole genome shotgun (WGS) entry which is preliminary data.</text>
</comment>
<sequence>MAAIGIAAIALTVLAFYHVRTLPEILKPAPTTKPSASAPATPSPTPSATAPETPIYDRATERFLTSTGDVLWRGIAGRCGSAEPLLERSIDGGFTWADVTPNYLAIKQLLAVAPFADGEAEIIALVGESCEVQLLRTFTQGQFWESYPDALRDAEYVNPEDPDIFVSPQGSVSAPCRGSHGMRTNEDLTAVMCGDAAHLLVRGGDWARIFPSEALAVDVVGEDAVVAHRSRSCDGITITRVSRGVVIPETPSSCVTLASPTGPIAIEVTSDQALVWSGDEWATAGLDDG</sequence>